<dbReference type="OrthoDB" id="10478287at2759"/>
<name>A0A8B7TXQ2_CASCN</name>
<dbReference type="KEGG" id="ccan:109681837"/>
<evidence type="ECO:0000313" key="1">
    <source>
        <dbReference type="RefSeq" id="XP_020012348.1"/>
    </source>
</evidence>
<accession>A0A8B7TXQ2</accession>
<dbReference type="RefSeq" id="XP_020012348.1">
    <property type="nucleotide sequence ID" value="XM_020156759.1"/>
</dbReference>
<proteinExistence type="predicted"/>
<gene>
    <name evidence="1" type="primary">LOC109681837</name>
</gene>
<organism evidence="1">
    <name type="scientific">Castor canadensis</name>
    <name type="common">American beaver</name>
    <dbReference type="NCBI Taxonomy" id="51338"/>
    <lineage>
        <taxon>Eukaryota</taxon>
        <taxon>Metazoa</taxon>
        <taxon>Chordata</taxon>
        <taxon>Craniata</taxon>
        <taxon>Vertebrata</taxon>
        <taxon>Euteleostomi</taxon>
        <taxon>Mammalia</taxon>
        <taxon>Eutheria</taxon>
        <taxon>Euarchontoglires</taxon>
        <taxon>Glires</taxon>
        <taxon>Rodentia</taxon>
        <taxon>Castorimorpha</taxon>
        <taxon>Castoridae</taxon>
        <taxon>Castor</taxon>
    </lineage>
</organism>
<protein>
    <submittedName>
        <fullName evidence="1">E3 ubiquitin-protein ligase UBR3-like</fullName>
    </submittedName>
</protein>
<dbReference type="AlphaFoldDB" id="A0A8B7TXQ2"/>
<reference evidence="1" key="1">
    <citation type="submission" date="2025-08" db="UniProtKB">
        <authorList>
            <consortium name="RefSeq"/>
        </authorList>
    </citation>
    <scope>IDENTIFICATION</scope>
    <source>
        <tissue evidence="1">Leukocyte</tissue>
    </source>
</reference>
<sequence length="89" mass="10440">MFSLIYSDQLFHVLALHMRLYTIDSEYNPWKKLTQLVEDTNSQLGNEEQKPEVPILYHDVTSLLLIQILMMPQPLRKVIILITLLSSKE</sequence>